<gene>
    <name evidence="1" type="ORF">CEXT_586531</name>
</gene>
<protein>
    <submittedName>
        <fullName evidence="1">Uncharacterized protein</fullName>
    </submittedName>
</protein>
<evidence type="ECO:0000313" key="2">
    <source>
        <dbReference type="Proteomes" id="UP001054945"/>
    </source>
</evidence>
<sequence length="123" mass="14306">MLLFPQTRFLLLLPKLHLPSLSPPSHLQQSSSHSSKCSLSLKSISPMFRRARGEIFFFSFHRRLSNKSHGAVKFEHYVPPLTEWCDYFGIEYKMVFQADRKGGHLFFNHPPSPRENPIHKVTV</sequence>
<dbReference type="Proteomes" id="UP001054945">
    <property type="component" value="Unassembled WGS sequence"/>
</dbReference>
<keyword evidence="2" id="KW-1185">Reference proteome</keyword>
<accession>A0AAV4RE06</accession>
<name>A0AAV4RE06_CAEEX</name>
<dbReference type="EMBL" id="BPLR01007679">
    <property type="protein sequence ID" value="GIY18834.1"/>
    <property type="molecule type" value="Genomic_DNA"/>
</dbReference>
<reference evidence="1 2" key="1">
    <citation type="submission" date="2021-06" db="EMBL/GenBank/DDBJ databases">
        <title>Caerostris extrusa draft genome.</title>
        <authorList>
            <person name="Kono N."/>
            <person name="Arakawa K."/>
        </authorList>
    </citation>
    <scope>NUCLEOTIDE SEQUENCE [LARGE SCALE GENOMIC DNA]</scope>
</reference>
<comment type="caution">
    <text evidence="1">The sequence shown here is derived from an EMBL/GenBank/DDBJ whole genome shotgun (WGS) entry which is preliminary data.</text>
</comment>
<proteinExistence type="predicted"/>
<dbReference type="AlphaFoldDB" id="A0AAV4RE06"/>
<organism evidence="1 2">
    <name type="scientific">Caerostris extrusa</name>
    <name type="common">Bark spider</name>
    <name type="synonym">Caerostris bankana</name>
    <dbReference type="NCBI Taxonomy" id="172846"/>
    <lineage>
        <taxon>Eukaryota</taxon>
        <taxon>Metazoa</taxon>
        <taxon>Ecdysozoa</taxon>
        <taxon>Arthropoda</taxon>
        <taxon>Chelicerata</taxon>
        <taxon>Arachnida</taxon>
        <taxon>Araneae</taxon>
        <taxon>Araneomorphae</taxon>
        <taxon>Entelegynae</taxon>
        <taxon>Araneoidea</taxon>
        <taxon>Araneidae</taxon>
        <taxon>Caerostris</taxon>
    </lineage>
</organism>
<evidence type="ECO:0000313" key="1">
    <source>
        <dbReference type="EMBL" id="GIY18834.1"/>
    </source>
</evidence>